<accession>A0A679B9G5</accession>
<reference evidence="1" key="1">
    <citation type="submission" date="2009-05" db="EMBL/GenBank/DDBJ databases">
        <title>Oryza sativa Indica Group genomic DNA, chromosome 11, BAC clone:K0123C06, cultivar:Kasalath.</title>
        <authorList>
            <person name="Matsumoto T."/>
            <person name="Wu J."/>
            <person name="Kanamori H."/>
        </authorList>
    </citation>
    <scope>NUCLEOTIDE SEQUENCE</scope>
</reference>
<organism evidence="1">
    <name type="scientific">Oryza sativa subsp. indica</name>
    <name type="common">Rice</name>
    <dbReference type="NCBI Taxonomy" id="39946"/>
    <lineage>
        <taxon>Eukaryota</taxon>
        <taxon>Viridiplantae</taxon>
        <taxon>Streptophyta</taxon>
        <taxon>Embryophyta</taxon>
        <taxon>Tracheophyta</taxon>
        <taxon>Spermatophyta</taxon>
        <taxon>Magnoliopsida</taxon>
        <taxon>Liliopsida</taxon>
        <taxon>Poales</taxon>
        <taxon>Poaceae</taxon>
        <taxon>BOP clade</taxon>
        <taxon>Oryzoideae</taxon>
        <taxon>Oryzeae</taxon>
        <taxon>Oryzinae</taxon>
        <taxon>Oryza</taxon>
        <taxon>Oryza sativa</taxon>
    </lineage>
</organism>
<name>A0A679B9G5_ORYSI</name>
<dbReference type="EMBL" id="AP011481">
    <property type="protein sequence ID" value="BBD82389.1"/>
    <property type="molecule type" value="Genomic_DNA"/>
</dbReference>
<proteinExistence type="predicted"/>
<gene>
    <name evidence="1" type="primary">K0123C06.21</name>
</gene>
<protein>
    <submittedName>
        <fullName evidence="1">Uncharacterized protein</fullName>
    </submittedName>
</protein>
<dbReference type="AlphaFoldDB" id="A0A679B9G5"/>
<evidence type="ECO:0000313" key="1">
    <source>
        <dbReference type="EMBL" id="BBD82389.1"/>
    </source>
</evidence>
<sequence>MLHARLSSSAASVPRVHYAAALPPLAPSFVPDRGDRALWTPSPTSVPHAGQAANTRLLHRCRRLMSRFRYLDSMGIVGTRIYARLR</sequence>